<organism evidence="1 2">
    <name type="scientific">Rodentibacter pneumotropicus</name>
    <dbReference type="NCBI Taxonomy" id="758"/>
    <lineage>
        <taxon>Bacteria</taxon>
        <taxon>Pseudomonadati</taxon>
        <taxon>Pseudomonadota</taxon>
        <taxon>Gammaproteobacteria</taxon>
        <taxon>Pasteurellales</taxon>
        <taxon>Pasteurellaceae</taxon>
        <taxon>Rodentibacter</taxon>
    </lineage>
</organism>
<reference evidence="1 2" key="1">
    <citation type="submission" date="2018-12" db="EMBL/GenBank/DDBJ databases">
        <authorList>
            <consortium name="Pathogen Informatics"/>
        </authorList>
    </citation>
    <scope>NUCLEOTIDE SEQUENCE [LARGE SCALE GENOMIC DNA]</scope>
    <source>
        <strain evidence="1 2">NCTC8284</strain>
    </source>
</reference>
<dbReference type="Proteomes" id="UP000278733">
    <property type="component" value="Chromosome"/>
</dbReference>
<gene>
    <name evidence="1" type="ORF">NCTC8284_01861</name>
</gene>
<sequence>MVELNAALRKCECNCKSSHTHEVHEKRPRRISDCVLYRRNKKTDGTPNALFEKFVAREYLD</sequence>
<protein>
    <submittedName>
        <fullName evidence="1">Uncharacterized protein</fullName>
    </submittedName>
</protein>
<dbReference type="EMBL" id="LR134405">
    <property type="protein sequence ID" value="VEH66686.1"/>
    <property type="molecule type" value="Genomic_DNA"/>
</dbReference>
<evidence type="ECO:0000313" key="2">
    <source>
        <dbReference type="Proteomes" id="UP000278733"/>
    </source>
</evidence>
<dbReference type="KEGG" id="rpne:NCTC8284_01861"/>
<accession>A0A448MNL2</accession>
<name>A0A448MNL2_9PAST</name>
<proteinExistence type="predicted"/>
<evidence type="ECO:0000313" key="1">
    <source>
        <dbReference type="EMBL" id="VEH66686.1"/>
    </source>
</evidence>
<dbReference type="AlphaFoldDB" id="A0A448MNL2"/>